<evidence type="ECO:0000313" key="3">
    <source>
        <dbReference type="EMBL" id="OAD59365.1"/>
    </source>
</evidence>
<dbReference type="InterPro" id="IPR036400">
    <property type="entry name" value="Cyt_B5-like_heme/steroid_sf"/>
</dbReference>
<keyword evidence="1" id="KW-0812">Transmembrane</keyword>
<dbReference type="InterPro" id="IPR005804">
    <property type="entry name" value="FA_desaturase_dom"/>
</dbReference>
<dbReference type="PRINTS" id="PR00363">
    <property type="entry name" value="CYTOCHROMEB5"/>
</dbReference>
<dbReference type="AlphaFoldDB" id="A0A310SS29"/>
<protein>
    <submittedName>
        <fullName evidence="3">Cytochrome b5-related protein</fullName>
    </submittedName>
</protein>
<feature type="transmembrane region" description="Helical" evidence="1">
    <location>
        <begin position="138"/>
        <end position="155"/>
    </location>
</feature>
<evidence type="ECO:0000259" key="2">
    <source>
        <dbReference type="PROSITE" id="PS50255"/>
    </source>
</evidence>
<dbReference type="SUPFAM" id="SSF55856">
    <property type="entry name" value="Cytochrome b5-like heme/steroid binding domain"/>
    <property type="match status" value="1"/>
</dbReference>
<dbReference type="Pfam" id="PF00173">
    <property type="entry name" value="Cyt-b5"/>
    <property type="match status" value="1"/>
</dbReference>
<dbReference type="EMBL" id="KQ760688">
    <property type="protein sequence ID" value="OAD59365.1"/>
    <property type="molecule type" value="Genomic_DNA"/>
</dbReference>
<reference evidence="3 4" key="1">
    <citation type="submission" date="2015-07" db="EMBL/GenBank/DDBJ databases">
        <title>The genome of Eufriesea mexicana.</title>
        <authorList>
            <person name="Pan H."/>
            <person name="Kapheim K."/>
        </authorList>
    </citation>
    <scope>NUCLEOTIDE SEQUENCE [LARGE SCALE GENOMIC DNA]</scope>
    <source>
        <strain evidence="3">0111107269</strain>
        <tissue evidence="3">Whole body</tissue>
    </source>
</reference>
<accession>A0A310SS29</accession>
<feature type="transmembrane region" description="Helical" evidence="1">
    <location>
        <begin position="303"/>
        <end position="322"/>
    </location>
</feature>
<dbReference type="Proteomes" id="UP000250275">
    <property type="component" value="Unassembled WGS sequence"/>
</dbReference>
<keyword evidence="1" id="KW-1133">Transmembrane helix</keyword>
<feature type="transmembrane region" description="Helical" evidence="1">
    <location>
        <begin position="280"/>
        <end position="297"/>
    </location>
</feature>
<keyword evidence="4" id="KW-1185">Reference proteome</keyword>
<gene>
    <name evidence="3" type="ORF">WN48_09196</name>
</gene>
<keyword evidence="1" id="KW-0472">Membrane</keyword>
<evidence type="ECO:0000313" key="4">
    <source>
        <dbReference type="Proteomes" id="UP000250275"/>
    </source>
</evidence>
<dbReference type="PROSITE" id="PS50255">
    <property type="entry name" value="CYTOCHROME_B5_2"/>
    <property type="match status" value="1"/>
</dbReference>
<dbReference type="GO" id="GO:0006629">
    <property type="term" value="P:lipid metabolic process"/>
    <property type="evidence" value="ECO:0007669"/>
    <property type="project" value="InterPro"/>
</dbReference>
<name>A0A310SS29_9HYME</name>
<dbReference type="SMART" id="SM01117">
    <property type="entry name" value="Cyt-b5"/>
    <property type="match status" value="1"/>
</dbReference>
<dbReference type="InterPro" id="IPR001199">
    <property type="entry name" value="Cyt_B5-like_heme/steroid-bd"/>
</dbReference>
<feature type="domain" description="Cytochrome b5 heme-binding" evidence="2">
    <location>
        <begin position="22"/>
        <end position="98"/>
    </location>
</feature>
<dbReference type="InterPro" id="IPR053100">
    <property type="entry name" value="Cytochrome_b5-related"/>
</dbReference>
<feature type="transmembrane region" description="Helical" evidence="1">
    <location>
        <begin position="161"/>
        <end position="181"/>
    </location>
</feature>
<dbReference type="PANTHER" id="PTHR16740:SF1">
    <property type="entry name" value="CYTOCHROME B5-RELATED PROTEIN-RELATED"/>
    <property type="match status" value="1"/>
</dbReference>
<organism evidence="3 4">
    <name type="scientific">Eufriesea mexicana</name>
    <dbReference type="NCBI Taxonomy" id="516756"/>
    <lineage>
        <taxon>Eukaryota</taxon>
        <taxon>Metazoa</taxon>
        <taxon>Ecdysozoa</taxon>
        <taxon>Arthropoda</taxon>
        <taxon>Hexapoda</taxon>
        <taxon>Insecta</taxon>
        <taxon>Pterygota</taxon>
        <taxon>Neoptera</taxon>
        <taxon>Endopterygota</taxon>
        <taxon>Hymenoptera</taxon>
        <taxon>Apocrita</taxon>
        <taxon>Aculeata</taxon>
        <taxon>Apoidea</taxon>
        <taxon>Anthophila</taxon>
        <taxon>Apidae</taxon>
        <taxon>Eufriesea</taxon>
    </lineage>
</organism>
<dbReference type="PANTHER" id="PTHR16740">
    <property type="entry name" value="CYTOCHROME B5-RELATED PROTEIN-RELATED"/>
    <property type="match status" value="1"/>
</dbReference>
<dbReference type="Pfam" id="PF00487">
    <property type="entry name" value="FA_desaturase"/>
    <property type="match status" value="1"/>
</dbReference>
<dbReference type="OrthoDB" id="260519at2759"/>
<evidence type="ECO:0000256" key="1">
    <source>
        <dbReference type="SAM" id="Phobius"/>
    </source>
</evidence>
<proteinExistence type="predicted"/>
<dbReference type="Gene3D" id="3.10.120.10">
    <property type="entry name" value="Cytochrome b5-like heme/steroid binding domain"/>
    <property type="match status" value="1"/>
</dbReference>
<sequence>MPKLESTIPGLEHFPGREIKFTTPYSFLESRRKIDGAENLWRIDNNLYDLEGFAKVHPGGEEWIRLTRGTDITEIFQAHHLTDKAQKMLPKYCVKEVTSPRTVPLTFQPNGFYSTFKKRALEALKDVNFHRPSVKTNLIADFLVTTTILLSLAVAHTQSYLLVPLAGLFLAWTAICGHNYFHMRDNFRMYYFDLSTMSSKDWRISHAMSHHIYPNTLWDFEIYTLEPFIYFLPFNKKSLLRGFISQLLSPLYWSLALFDQAIKRYYSVFCEYKKFEFRDAVPFFLPMLMSFFAPSLLTTVKLWLLIIISASFVFFMVGFNAAHHHPDIFHDGDVCRDDLDWGLLELDAVRDRKVIDDSNFLVLTNFGLHALHHLLPTVDHYYLTRCSNAFEETCKEFGINTKKFTQWQLVKGQFKQLIRRSGKENFR</sequence>